<gene>
    <name evidence="1" type="ORF">KPSA3_00960</name>
</gene>
<evidence type="ECO:0000313" key="1">
    <source>
        <dbReference type="EMBL" id="GBH15042.1"/>
    </source>
</evidence>
<keyword evidence="1" id="KW-0378">Hydrolase</keyword>
<name>A0AAN4Q0V1_PSESF</name>
<reference evidence="1 2" key="1">
    <citation type="submission" date="2018-04" db="EMBL/GenBank/DDBJ databases">
        <title>Draft genome sequence of Pseudomonas syringae pv. actinidiae biovar 3 strains isolated from kiwifruit in Kagawa prefecture.</title>
        <authorList>
            <person name="Tabuchi M."/>
            <person name="Saito M."/>
            <person name="Fujiwara S."/>
            <person name="Sasa N."/>
            <person name="Akimitsu K."/>
            <person name="Gomi K."/>
            <person name="Konishi-Sugita S."/>
            <person name="Hamano K."/>
            <person name="Kataoka I."/>
        </authorList>
    </citation>
    <scope>NUCLEOTIDE SEQUENCE [LARGE SCALE GENOMIC DNA]</scope>
    <source>
        <strain evidence="1 2">MAFF212211</strain>
    </source>
</reference>
<proteinExistence type="predicted"/>
<comment type="caution">
    <text evidence="1">The sequence shown here is derived from an EMBL/GenBank/DDBJ whole genome shotgun (WGS) entry which is preliminary data.</text>
</comment>
<dbReference type="Proteomes" id="UP000248291">
    <property type="component" value="Unassembled WGS sequence"/>
</dbReference>
<evidence type="ECO:0000313" key="2">
    <source>
        <dbReference type="Proteomes" id="UP000248291"/>
    </source>
</evidence>
<keyword evidence="1" id="KW-0547">Nucleotide-binding</keyword>
<sequence length="63" mass="6916">MRVPVAETGHFLFTFKHIENFIMGGHCRQRHVTGRQSLAGDKKIGSDVSIFIGEHLAGTPKPG</sequence>
<dbReference type="EMBL" id="BGKA01000032">
    <property type="protein sequence ID" value="GBH15042.1"/>
    <property type="molecule type" value="Genomic_DNA"/>
</dbReference>
<dbReference type="AlphaFoldDB" id="A0AAN4Q0V1"/>
<dbReference type="GO" id="GO:0004386">
    <property type="term" value="F:helicase activity"/>
    <property type="evidence" value="ECO:0007669"/>
    <property type="project" value="UniProtKB-KW"/>
</dbReference>
<organism evidence="1 2">
    <name type="scientific">Pseudomonas syringae pv. actinidiae</name>
    <dbReference type="NCBI Taxonomy" id="103796"/>
    <lineage>
        <taxon>Bacteria</taxon>
        <taxon>Pseudomonadati</taxon>
        <taxon>Pseudomonadota</taxon>
        <taxon>Gammaproteobacteria</taxon>
        <taxon>Pseudomonadales</taxon>
        <taxon>Pseudomonadaceae</taxon>
        <taxon>Pseudomonas</taxon>
        <taxon>Pseudomonas syringae</taxon>
    </lineage>
</organism>
<accession>A0AAN4Q0V1</accession>
<keyword evidence="1" id="KW-0347">Helicase</keyword>
<protein>
    <submittedName>
        <fullName evidence="1">Archaeal DNA helicase HerA or a related bacterial ATPase</fullName>
    </submittedName>
</protein>
<keyword evidence="1" id="KW-0067">ATP-binding</keyword>